<comment type="caution">
    <text evidence="12">The sequence shown here is derived from an EMBL/GenBank/DDBJ whole genome shotgun (WGS) entry which is preliminary data.</text>
</comment>
<feature type="region of interest" description="Disordered" evidence="9">
    <location>
        <begin position="1"/>
        <end position="25"/>
    </location>
</feature>
<dbReference type="Proteomes" id="UP001251870">
    <property type="component" value="Unassembled WGS sequence"/>
</dbReference>
<feature type="transmembrane region" description="Helical" evidence="10">
    <location>
        <begin position="394"/>
        <end position="421"/>
    </location>
</feature>
<dbReference type="InterPro" id="IPR005829">
    <property type="entry name" value="Sugar_transporter_CS"/>
</dbReference>
<dbReference type="InterPro" id="IPR047984">
    <property type="entry name" value="XylE-like"/>
</dbReference>
<dbReference type="EMBL" id="JAVKGR010000012">
    <property type="protein sequence ID" value="MDR8019852.1"/>
    <property type="molecule type" value="Genomic_DNA"/>
</dbReference>
<feature type="transmembrane region" description="Helical" evidence="10">
    <location>
        <begin position="129"/>
        <end position="154"/>
    </location>
</feature>
<dbReference type="PANTHER" id="PTHR48020">
    <property type="entry name" value="PROTON MYO-INOSITOL COTRANSPORTER"/>
    <property type="match status" value="1"/>
</dbReference>
<sequence length="503" mass="53008">MNTHSHIGAGSGAGDGTSPGAGRSSDNDSGAVGAVVWVVMVAAFGGFLFGFDTAVINGAVGPIQEVFGLTDVMLGFTVASALLGCMIGAWVGGSLADRMGRVRAMLIAAALFFLSAVGSGLAFTEYDLVLWRVLGGVGVGMASVIAPAYIAEVAPATLRGRLGSMWQMAIVVGIFGAALSNALLLNIAGGAGQTLWFGLDAWRWMFLMEAFPALIYGLLATSIPESPRYLVARGDEDRAAQVLRQVVGLRGEQEVQAKIAEIARTINRESRQRLRDLLVGGKLMPIVWVGLGLAVFQQFVGINVIFYYSSTLWQSVGIPEDQSFLIQVITATVNILATVVGILIVDKVGRRIPLLVGSAGMAVTLGMMAVAFSQAQVAGDAGAGDAAVTLPEPWGIIALVCGNLFVLFFGATWGPFMWLLLGEMFPNRIRAMAVGVSAAANWAANFIISTIFPAMAGFSLVFAYGFYAVSALLSLVFVLLWVPETKGRELEDMSDSAFRRSGR</sequence>
<feature type="domain" description="Major facilitator superfamily (MFS) profile" evidence="11">
    <location>
        <begin position="38"/>
        <end position="486"/>
    </location>
</feature>
<evidence type="ECO:0000259" key="11">
    <source>
        <dbReference type="PROSITE" id="PS50850"/>
    </source>
</evidence>
<dbReference type="InterPro" id="IPR036259">
    <property type="entry name" value="MFS_trans_sf"/>
</dbReference>
<feature type="transmembrane region" description="Helical" evidence="10">
    <location>
        <begin position="31"/>
        <end position="52"/>
    </location>
</feature>
<evidence type="ECO:0000256" key="10">
    <source>
        <dbReference type="SAM" id="Phobius"/>
    </source>
</evidence>
<dbReference type="CDD" id="cd17359">
    <property type="entry name" value="MFS_XylE_like"/>
    <property type="match status" value="1"/>
</dbReference>
<feature type="transmembrane region" description="Helical" evidence="10">
    <location>
        <begin position="201"/>
        <end position="219"/>
    </location>
</feature>
<feature type="compositionally biased region" description="Gly residues" evidence="9">
    <location>
        <begin position="9"/>
        <end position="19"/>
    </location>
</feature>
<feature type="transmembrane region" description="Helical" evidence="10">
    <location>
        <begin position="166"/>
        <end position="189"/>
    </location>
</feature>
<dbReference type="InterPro" id="IPR020846">
    <property type="entry name" value="MFS_dom"/>
</dbReference>
<gene>
    <name evidence="12" type="ORF">RIL96_09795</name>
</gene>
<evidence type="ECO:0000313" key="12">
    <source>
        <dbReference type="EMBL" id="MDR8019852.1"/>
    </source>
</evidence>
<feature type="transmembrane region" description="Helical" evidence="10">
    <location>
        <begin position="104"/>
        <end position="123"/>
    </location>
</feature>
<organism evidence="12 13">
    <name type="scientific">Nesterenkonia aerolata</name>
    <dbReference type="NCBI Taxonomy" id="3074079"/>
    <lineage>
        <taxon>Bacteria</taxon>
        <taxon>Bacillati</taxon>
        <taxon>Actinomycetota</taxon>
        <taxon>Actinomycetes</taxon>
        <taxon>Micrococcales</taxon>
        <taxon>Micrococcaceae</taxon>
        <taxon>Nesterenkonia</taxon>
    </lineage>
</organism>
<dbReference type="Gene3D" id="1.20.1250.20">
    <property type="entry name" value="MFS general substrate transporter like domains"/>
    <property type="match status" value="2"/>
</dbReference>
<feature type="transmembrane region" description="Helical" evidence="10">
    <location>
        <begin position="433"/>
        <end position="455"/>
    </location>
</feature>
<evidence type="ECO:0000256" key="2">
    <source>
        <dbReference type="ARBA" id="ARBA00010992"/>
    </source>
</evidence>
<evidence type="ECO:0000256" key="9">
    <source>
        <dbReference type="SAM" id="MobiDB-lite"/>
    </source>
</evidence>
<dbReference type="PRINTS" id="PR00171">
    <property type="entry name" value="SUGRTRNSPORT"/>
</dbReference>
<keyword evidence="4" id="KW-1003">Cell membrane</keyword>
<evidence type="ECO:0000256" key="3">
    <source>
        <dbReference type="ARBA" id="ARBA00022448"/>
    </source>
</evidence>
<feature type="transmembrane region" description="Helical" evidence="10">
    <location>
        <begin position="283"/>
        <end position="308"/>
    </location>
</feature>
<dbReference type="InterPro" id="IPR050814">
    <property type="entry name" value="Myo-inositol_Transporter"/>
</dbReference>
<evidence type="ECO:0000256" key="5">
    <source>
        <dbReference type="ARBA" id="ARBA00022692"/>
    </source>
</evidence>
<evidence type="ECO:0000256" key="7">
    <source>
        <dbReference type="ARBA" id="ARBA00023136"/>
    </source>
</evidence>
<feature type="transmembrane region" description="Helical" evidence="10">
    <location>
        <begin position="324"/>
        <end position="345"/>
    </location>
</feature>
<protein>
    <submittedName>
        <fullName evidence="12">Sugar porter family MFS transporter</fullName>
    </submittedName>
</protein>
<dbReference type="SUPFAM" id="SSF103473">
    <property type="entry name" value="MFS general substrate transporter"/>
    <property type="match status" value="1"/>
</dbReference>
<dbReference type="PANTHER" id="PTHR48020:SF12">
    <property type="entry name" value="PROTON MYO-INOSITOL COTRANSPORTER"/>
    <property type="match status" value="1"/>
</dbReference>
<evidence type="ECO:0000256" key="4">
    <source>
        <dbReference type="ARBA" id="ARBA00022475"/>
    </source>
</evidence>
<feature type="transmembrane region" description="Helical" evidence="10">
    <location>
        <begin position="72"/>
        <end position="92"/>
    </location>
</feature>
<evidence type="ECO:0000256" key="8">
    <source>
        <dbReference type="RuleBase" id="RU003346"/>
    </source>
</evidence>
<feature type="transmembrane region" description="Helical" evidence="10">
    <location>
        <begin position="461"/>
        <end position="482"/>
    </location>
</feature>
<dbReference type="Pfam" id="PF00083">
    <property type="entry name" value="Sugar_tr"/>
    <property type="match status" value="1"/>
</dbReference>
<keyword evidence="5 10" id="KW-0812">Transmembrane</keyword>
<dbReference type="PROSITE" id="PS00216">
    <property type="entry name" value="SUGAR_TRANSPORT_1"/>
    <property type="match status" value="1"/>
</dbReference>
<keyword evidence="13" id="KW-1185">Reference proteome</keyword>
<keyword evidence="6 10" id="KW-1133">Transmembrane helix</keyword>
<feature type="transmembrane region" description="Helical" evidence="10">
    <location>
        <begin position="352"/>
        <end position="374"/>
    </location>
</feature>
<accession>A0ABU2DTM1</accession>
<keyword evidence="3 8" id="KW-0813">Transport</keyword>
<dbReference type="InterPro" id="IPR005828">
    <property type="entry name" value="MFS_sugar_transport-like"/>
</dbReference>
<evidence type="ECO:0000256" key="6">
    <source>
        <dbReference type="ARBA" id="ARBA00022989"/>
    </source>
</evidence>
<comment type="subcellular location">
    <subcellularLocation>
        <location evidence="1">Cell membrane</location>
        <topology evidence="1">Multi-pass membrane protein</topology>
    </subcellularLocation>
</comment>
<dbReference type="PROSITE" id="PS00217">
    <property type="entry name" value="SUGAR_TRANSPORT_2"/>
    <property type="match status" value="1"/>
</dbReference>
<reference evidence="12 13" key="1">
    <citation type="submission" date="2023-09" db="EMBL/GenBank/DDBJ databases">
        <title>Description of three actinobacteria isolated from air of manufacturing shop in a pharmaceutical factory.</title>
        <authorList>
            <person name="Zhang D.-F."/>
        </authorList>
    </citation>
    <scope>NUCLEOTIDE SEQUENCE [LARGE SCALE GENOMIC DNA]</scope>
    <source>
        <strain evidence="12 13">LY-0111</strain>
    </source>
</reference>
<evidence type="ECO:0000313" key="13">
    <source>
        <dbReference type="Proteomes" id="UP001251870"/>
    </source>
</evidence>
<dbReference type="InterPro" id="IPR003663">
    <property type="entry name" value="Sugar/inositol_transpt"/>
</dbReference>
<dbReference type="PROSITE" id="PS50850">
    <property type="entry name" value="MFS"/>
    <property type="match status" value="1"/>
</dbReference>
<dbReference type="RefSeq" id="WP_310548838.1">
    <property type="nucleotide sequence ID" value="NZ_JAVKGR010000012.1"/>
</dbReference>
<dbReference type="NCBIfam" id="TIGR00879">
    <property type="entry name" value="SP"/>
    <property type="match status" value="1"/>
</dbReference>
<evidence type="ECO:0000256" key="1">
    <source>
        <dbReference type="ARBA" id="ARBA00004651"/>
    </source>
</evidence>
<proteinExistence type="inferred from homology"/>
<name>A0ABU2DTM1_9MICC</name>
<comment type="similarity">
    <text evidence="2 8">Belongs to the major facilitator superfamily. Sugar transporter (TC 2.A.1.1) family.</text>
</comment>
<keyword evidence="7 10" id="KW-0472">Membrane</keyword>